<dbReference type="SUPFAM" id="SSF56059">
    <property type="entry name" value="Glutathione synthetase ATP-binding domain-like"/>
    <property type="match status" value="1"/>
</dbReference>
<gene>
    <name evidence="1" type="ORF">KU39_2060</name>
</gene>
<name>A0A1L6TCW7_PISSA</name>
<sequence length="407" mass="46373">MKHLVPSYLDSSKYSLDYDNFISKISSKMDLENYGTRFSPYLLDVPMSILNQVEEIHPVLVKAIIQIVNNYLLDDDLQEILKLDDRKLSLIKLASEAPYQLFSIRPDFLISENNEVKLCEINARFTINGFMGSYYTHLQTKEDYSENQGIEDKIARLIDNYTSRFDLSKPLFLMRQNETGYDLNLLKIFLIDRGVDIIDIEPQDLSLANKKLVAKGVECKQLIMELHQNELENISDDILEHIILNVNYVNDIRTIFITHDKRLFSILSNSKIMNRYLSNEEVGILSKHIIETYLLSKAKDEVINNKNNWVLKKCLSGKGEGMYIGAEASLPEITNVIDNQAAQYIAQPFLAQKKIEIFIDGEYRTCNAVGMILSLNGAYQGTGIFRVSPNSIIAVSRGGCIVVPSFS</sequence>
<dbReference type="Proteomes" id="UP000029558">
    <property type="component" value="Chromosome"/>
</dbReference>
<accession>A0A1L6TCW7</accession>
<evidence type="ECO:0000313" key="1">
    <source>
        <dbReference type="EMBL" id="ALB23240.1"/>
    </source>
</evidence>
<protein>
    <submittedName>
        <fullName evidence="1">Uncharacterized protein</fullName>
    </submittedName>
</protein>
<dbReference type="RefSeq" id="WP_027243104.1">
    <property type="nucleotide sequence ID" value="NZ_CP013781.1"/>
</dbReference>
<reference evidence="1 2" key="1">
    <citation type="journal article" date="2014" name="Genome Announc.">
        <title>Comparative Genome Analysis of Two Isolates of the Fish Pathogen Piscirickettsia salmonis from Different Hosts Reveals Major Differences in Virulence-Associated Secretion Systems.</title>
        <authorList>
            <person name="Bohle H."/>
            <person name="Henriquez P."/>
            <person name="Grothusen H."/>
            <person name="Navas E."/>
            <person name="Sandoval A."/>
            <person name="Bustamante F."/>
            <person name="Bustos P."/>
            <person name="Mancilla M."/>
        </authorList>
    </citation>
    <scope>NUCLEOTIDE SEQUENCE [LARGE SCALE GENOMIC DNA]</scope>
    <source>
        <strain evidence="2">B1-32597</strain>
    </source>
</reference>
<evidence type="ECO:0000313" key="2">
    <source>
        <dbReference type="Proteomes" id="UP000029558"/>
    </source>
</evidence>
<proteinExistence type="predicted"/>
<dbReference type="OrthoDB" id="9809896at2"/>
<dbReference type="AlphaFoldDB" id="A0A1L6TCW7"/>
<dbReference type="Gene3D" id="3.30.1490.270">
    <property type="match status" value="1"/>
</dbReference>
<organism evidence="1 2">
    <name type="scientific">Piscirickettsia salmonis</name>
    <dbReference type="NCBI Taxonomy" id="1238"/>
    <lineage>
        <taxon>Bacteria</taxon>
        <taxon>Pseudomonadati</taxon>
        <taxon>Pseudomonadota</taxon>
        <taxon>Gammaproteobacteria</taxon>
        <taxon>Thiotrichales</taxon>
        <taxon>Piscirickettsiaceae</taxon>
        <taxon>Piscirickettsia</taxon>
    </lineage>
</organism>
<dbReference type="EMBL" id="CP012508">
    <property type="protein sequence ID" value="ALB23240.1"/>
    <property type="molecule type" value="Genomic_DNA"/>
</dbReference>